<evidence type="ECO:0000313" key="3">
    <source>
        <dbReference type="Proteomes" id="UP001295444"/>
    </source>
</evidence>
<accession>A0AAD1W0V7</accession>
<evidence type="ECO:0000256" key="1">
    <source>
        <dbReference type="SAM" id="MobiDB-lite"/>
    </source>
</evidence>
<dbReference type="Proteomes" id="UP001295444">
    <property type="component" value="Chromosome 03"/>
</dbReference>
<protein>
    <submittedName>
        <fullName evidence="2">Uncharacterized protein</fullName>
    </submittedName>
</protein>
<organism evidence="2 3">
    <name type="scientific">Pelobates cultripes</name>
    <name type="common">Western spadefoot toad</name>
    <dbReference type="NCBI Taxonomy" id="61616"/>
    <lineage>
        <taxon>Eukaryota</taxon>
        <taxon>Metazoa</taxon>
        <taxon>Chordata</taxon>
        <taxon>Craniata</taxon>
        <taxon>Vertebrata</taxon>
        <taxon>Euteleostomi</taxon>
        <taxon>Amphibia</taxon>
        <taxon>Batrachia</taxon>
        <taxon>Anura</taxon>
        <taxon>Pelobatoidea</taxon>
        <taxon>Pelobatidae</taxon>
        <taxon>Pelobates</taxon>
    </lineage>
</organism>
<dbReference type="AlphaFoldDB" id="A0AAD1W0V7"/>
<reference evidence="2" key="1">
    <citation type="submission" date="2022-03" db="EMBL/GenBank/DDBJ databases">
        <authorList>
            <person name="Alioto T."/>
            <person name="Alioto T."/>
            <person name="Gomez Garrido J."/>
        </authorList>
    </citation>
    <scope>NUCLEOTIDE SEQUENCE</scope>
</reference>
<dbReference type="EMBL" id="OW240914">
    <property type="protein sequence ID" value="CAH2276756.1"/>
    <property type="molecule type" value="Genomic_DNA"/>
</dbReference>
<keyword evidence="3" id="KW-1185">Reference proteome</keyword>
<gene>
    <name evidence="2" type="ORF">PECUL_23A054045</name>
</gene>
<feature type="region of interest" description="Disordered" evidence="1">
    <location>
        <begin position="53"/>
        <end position="102"/>
    </location>
</feature>
<sequence length="102" mass="11213">MSHHKGKRHARKTEKLSFFGTKTSVNKHLLLTEDSQNGSDTDLSYPIHAHSGFDTGNFGRHDSQIGGINAEIHQHPHSGSSGIGDPHQHTQNQDVRACRGPQ</sequence>
<evidence type="ECO:0000313" key="2">
    <source>
        <dbReference type="EMBL" id="CAH2276756.1"/>
    </source>
</evidence>
<name>A0AAD1W0V7_PELCU</name>
<proteinExistence type="predicted"/>